<feature type="chain" id="PRO_5025509766" description="Secreted protein" evidence="1">
    <location>
        <begin position="19"/>
        <end position="102"/>
    </location>
</feature>
<reference evidence="2" key="1">
    <citation type="submission" date="2019-06" db="EMBL/GenBank/DDBJ databases">
        <authorList>
            <consortium name="Wellcome Sanger Institute Data Sharing"/>
        </authorList>
    </citation>
    <scope>NUCLEOTIDE SEQUENCE [LARGE SCALE GENOMIC DNA]</scope>
</reference>
<accession>A0A672HE86</accession>
<dbReference type="Proteomes" id="UP000472267">
    <property type="component" value="Chromosome 19"/>
</dbReference>
<dbReference type="AlphaFoldDB" id="A0A672HE86"/>
<evidence type="ECO:0000313" key="2">
    <source>
        <dbReference type="Ensembl" id="ENSSFAP00005027279.1"/>
    </source>
</evidence>
<dbReference type="InParanoid" id="A0A672HE86"/>
<proteinExistence type="predicted"/>
<keyword evidence="3" id="KW-1185">Reference proteome</keyword>
<protein>
    <recommendedName>
        <fullName evidence="4">Secreted protein</fullName>
    </recommendedName>
</protein>
<evidence type="ECO:0008006" key="4">
    <source>
        <dbReference type="Google" id="ProtNLM"/>
    </source>
</evidence>
<reference evidence="2" key="3">
    <citation type="submission" date="2025-09" db="UniProtKB">
        <authorList>
            <consortium name="Ensembl"/>
        </authorList>
    </citation>
    <scope>IDENTIFICATION</scope>
</reference>
<name>A0A672HE86_SALFA</name>
<sequence>MLFAFIHACLSNLFQSAALYSSPSLWVENSSVRHKVELLPTTLLPPHPCTDNTVETRLNGTVLRIRMATPRALLENMDWKTWLTQEHLSIFSFTELICVSCK</sequence>
<reference evidence="2" key="2">
    <citation type="submission" date="2025-08" db="UniProtKB">
        <authorList>
            <consortium name="Ensembl"/>
        </authorList>
    </citation>
    <scope>IDENTIFICATION</scope>
</reference>
<organism evidence="2 3">
    <name type="scientific">Salarias fasciatus</name>
    <name type="common">Jewelled blenny</name>
    <name type="synonym">Blennius fasciatus</name>
    <dbReference type="NCBI Taxonomy" id="181472"/>
    <lineage>
        <taxon>Eukaryota</taxon>
        <taxon>Metazoa</taxon>
        <taxon>Chordata</taxon>
        <taxon>Craniata</taxon>
        <taxon>Vertebrata</taxon>
        <taxon>Euteleostomi</taxon>
        <taxon>Actinopterygii</taxon>
        <taxon>Neopterygii</taxon>
        <taxon>Teleostei</taxon>
        <taxon>Neoteleostei</taxon>
        <taxon>Acanthomorphata</taxon>
        <taxon>Ovalentaria</taxon>
        <taxon>Blenniimorphae</taxon>
        <taxon>Blenniiformes</taxon>
        <taxon>Blennioidei</taxon>
        <taxon>Blenniidae</taxon>
        <taxon>Salariinae</taxon>
        <taxon>Salarias</taxon>
    </lineage>
</organism>
<keyword evidence="1" id="KW-0732">Signal</keyword>
<dbReference type="Ensembl" id="ENSSFAT00005028321.1">
    <property type="protein sequence ID" value="ENSSFAP00005027279.1"/>
    <property type="gene ID" value="ENSSFAG00005013936.1"/>
</dbReference>
<evidence type="ECO:0000313" key="3">
    <source>
        <dbReference type="Proteomes" id="UP000472267"/>
    </source>
</evidence>
<evidence type="ECO:0000256" key="1">
    <source>
        <dbReference type="SAM" id="SignalP"/>
    </source>
</evidence>
<feature type="signal peptide" evidence="1">
    <location>
        <begin position="1"/>
        <end position="18"/>
    </location>
</feature>